<organism evidence="2 3">
    <name type="scientific">Austropuccinia psidii MF-1</name>
    <dbReference type="NCBI Taxonomy" id="1389203"/>
    <lineage>
        <taxon>Eukaryota</taxon>
        <taxon>Fungi</taxon>
        <taxon>Dikarya</taxon>
        <taxon>Basidiomycota</taxon>
        <taxon>Pucciniomycotina</taxon>
        <taxon>Pucciniomycetes</taxon>
        <taxon>Pucciniales</taxon>
        <taxon>Sphaerophragmiaceae</taxon>
        <taxon>Austropuccinia</taxon>
    </lineage>
</organism>
<keyword evidence="3" id="KW-1185">Reference proteome</keyword>
<name>A0A9Q3GEL2_9BASI</name>
<dbReference type="Proteomes" id="UP000765509">
    <property type="component" value="Unassembled WGS sequence"/>
</dbReference>
<evidence type="ECO:0000256" key="1">
    <source>
        <dbReference type="SAM" id="MobiDB-lite"/>
    </source>
</evidence>
<dbReference type="EMBL" id="AVOT02000786">
    <property type="protein sequence ID" value="MBW0464469.1"/>
    <property type="molecule type" value="Genomic_DNA"/>
</dbReference>
<protein>
    <submittedName>
        <fullName evidence="2">Uncharacterized protein</fullName>
    </submittedName>
</protein>
<accession>A0A9Q3GEL2</accession>
<evidence type="ECO:0000313" key="3">
    <source>
        <dbReference type="Proteomes" id="UP000765509"/>
    </source>
</evidence>
<feature type="compositionally biased region" description="Basic residues" evidence="1">
    <location>
        <begin position="1"/>
        <end position="34"/>
    </location>
</feature>
<gene>
    <name evidence="2" type="ORF">O181_004184</name>
</gene>
<reference evidence="2" key="1">
    <citation type="submission" date="2021-03" db="EMBL/GenBank/DDBJ databases">
        <title>Draft genome sequence of rust myrtle Austropuccinia psidii MF-1, a brazilian biotype.</title>
        <authorList>
            <person name="Quecine M.C."/>
            <person name="Pachon D.M.R."/>
            <person name="Bonatelli M.L."/>
            <person name="Correr F.H."/>
            <person name="Franceschini L.M."/>
            <person name="Leite T.F."/>
            <person name="Margarido G.R.A."/>
            <person name="Almeida C.A."/>
            <person name="Ferrarezi J.A."/>
            <person name="Labate C.A."/>
        </authorList>
    </citation>
    <scope>NUCLEOTIDE SEQUENCE</scope>
    <source>
        <strain evidence="2">MF-1</strain>
    </source>
</reference>
<sequence length="99" mass="11374">MEAPKAYKRKNLPQKVPKTGKKAPKTNQKGKPKWNRTYPQRYRIPNKEKTAIKNVFKMEGTFQIQGGGKDESTPSKEIDIVNIVAHFEACNKEIFTKLL</sequence>
<feature type="region of interest" description="Disordered" evidence="1">
    <location>
        <begin position="1"/>
        <end position="39"/>
    </location>
</feature>
<proteinExistence type="predicted"/>
<evidence type="ECO:0000313" key="2">
    <source>
        <dbReference type="EMBL" id="MBW0464469.1"/>
    </source>
</evidence>
<dbReference type="AlphaFoldDB" id="A0A9Q3GEL2"/>
<comment type="caution">
    <text evidence="2">The sequence shown here is derived from an EMBL/GenBank/DDBJ whole genome shotgun (WGS) entry which is preliminary data.</text>
</comment>